<feature type="compositionally biased region" description="Polar residues" evidence="1">
    <location>
        <begin position="38"/>
        <end position="78"/>
    </location>
</feature>
<gene>
    <name evidence="3" type="ORF">PG996_007072</name>
</gene>
<dbReference type="Pfam" id="PF13532">
    <property type="entry name" value="2OG-FeII_Oxy_2"/>
    <property type="match status" value="1"/>
</dbReference>
<feature type="domain" description="Fe2OG dioxygenase" evidence="2">
    <location>
        <begin position="595"/>
        <end position="702"/>
    </location>
</feature>
<dbReference type="InterPro" id="IPR037151">
    <property type="entry name" value="AlkB-like_sf"/>
</dbReference>
<evidence type="ECO:0000256" key="1">
    <source>
        <dbReference type="SAM" id="MobiDB-lite"/>
    </source>
</evidence>
<dbReference type="InterPro" id="IPR027450">
    <property type="entry name" value="AlkB-like"/>
</dbReference>
<protein>
    <recommendedName>
        <fullName evidence="2">Fe2OG dioxygenase domain-containing protein</fullName>
    </recommendedName>
</protein>
<dbReference type="Gene3D" id="2.60.120.590">
    <property type="entry name" value="Alpha-ketoglutarate-dependent dioxygenase AlkB-like"/>
    <property type="match status" value="1"/>
</dbReference>
<feature type="region of interest" description="Disordered" evidence="1">
    <location>
        <begin position="1"/>
        <end position="113"/>
    </location>
</feature>
<feature type="compositionally biased region" description="Basic residues" evidence="1">
    <location>
        <begin position="1"/>
        <end position="17"/>
    </location>
</feature>
<dbReference type="PANTHER" id="PTHR31573:SF4">
    <property type="entry name" value="FE2OG DIOXYGENASE DOMAIN-CONTAINING PROTEIN"/>
    <property type="match status" value="1"/>
</dbReference>
<accession>A0ABR1V9S6</accession>
<dbReference type="InterPro" id="IPR005123">
    <property type="entry name" value="Oxoglu/Fe-dep_dioxygenase_dom"/>
</dbReference>
<evidence type="ECO:0000313" key="4">
    <source>
        <dbReference type="Proteomes" id="UP001446871"/>
    </source>
</evidence>
<dbReference type="SUPFAM" id="SSF51197">
    <property type="entry name" value="Clavaminate synthase-like"/>
    <property type="match status" value="1"/>
</dbReference>
<name>A0ABR1V9S6_9PEZI</name>
<organism evidence="3 4">
    <name type="scientific">Apiospora saccharicola</name>
    <dbReference type="NCBI Taxonomy" id="335842"/>
    <lineage>
        <taxon>Eukaryota</taxon>
        <taxon>Fungi</taxon>
        <taxon>Dikarya</taxon>
        <taxon>Ascomycota</taxon>
        <taxon>Pezizomycotina</taxon>
        <taxon>Sordariomycetes</taxon>
        <taxon>Xylariomycetidae</taxon>
        <taxon>Amphisphaeriales</taxon>
        <taxon>Apiosporaceae</taxon>
        <taxon>Apiospora</taxon>
    </lineage>
</organism>
<dbReference type="Proteomes" id="UP001446871">
    <property type="component" value="Unassembled WGS sequence"/>
</dbReference>
<proteinExistence type="predicted"/>
<evidence type="ECO:0000259" key="2">
    <source>
        <dbReference type="PROSITE" id="PS51471"/>
    </source>
</evidence>
<dbReference type="EMBL" id="JAQQWM010000004">
    <property type="protein sequence ID" value="KAK8067960.1"/>
    <property type="molecule type" value="Genomic_DNA"/>
</dbReference>
<dbReference type="PROSITE" id="PS51471">
    <property type="entry name" value="FE2OG_OXY"/>
    <property type="match status" value="1"/>
</dbReference>
<dbReference type="InterPro" id="IPR032852">
    <property type="entry name" value="ALKBH2"/>
</dbReference>
<reference evidence="3 4" key="1">
    <citation type="submission" date="2023-01" db="EMBL/GenBank/DDBJ databases">
        <title>Analysis of 21 Apiospora genomes using comparative genomics revels a genus with tremendous synthesis potential of carbohydrate active enzymes and secondary metabolites.</title>
        <authorList>
            <person name="Sorensen T."/>
        </authorList>
    </citation>
    <scope>NUCLEOTIDE SEQUENCE [LARGE SCALE GENOMIC DNA]</scope>
    <source>
        <strain evidence="3 4">CBS 83171</strain>
    </source>
</reference>
<sequence length="740" mass="81693">MKRQRSQQGRGPKRRRGQVTNGHANESRAVLTQEPIPLSSNDQGISITLSLSKDQETGITPPSFEDQQTANAPSSSQHRQQESIPPSSSQDQQQEDTTTAISAAEITPATTARISTSRLDDIHAHKPEPCGQPLAYAYTRGQLADALQFNKNHEGFLHTTGNVAKGMVLDAATSPHIMINDSVIITTIGGGREQDASGRMVRTKSQDQNSRQYRAVNNAFERKEPISVVFGSRNPSYPVKPPHPFCLLGFFMITYIWAEKTIAVDGSLVSEYMARLEKVDPGVESWWMPDRHETEPVSIGEFQCEGKSCPSCGQYSKTIYTAGWACLSMSCPRHFVFGSPVDPDALVYNQVFLLERHDNQAFLPLPPAIPALPEENKASYGTESEFKRGIVCPKCGLCSRRVHWRGWVCENKTAGCDYEYRAKFTNFPLSSVEGERKAMDSRRNVDFIDASIKHKKISEGGYSIEMFGFPNSEGLIGGAAAVLRATPKTCKLPNGPDSMFLEMQNKDLNLQRNPARAKGSRREELTSHFAFNYGAFYKFGVFVDSVGFEDAPGTILKGLAQLDWAQAIGIAHLSEFIRELPTAYSDKSMSLKSEKFNELLALGYFEKSRISYHDDGEKELGPTVATLSLGSPAVMRFRPKQKTTLGQAGSGKKGDKPAVISFALNHGDIVIMHGSDIHREYEHEVTPNGKLRFALTARFVRPESIKNPEERQQAVLNGKVPEGIGSMAYKGHEETAADAS</sequence>
<evidence type="ECO:0000313" key="3">
    <source>
        <dbReference type="EMBL" id="KAK8067960.1"/>
    </source>
</evidence>
<keyword evidence="4" id="KW-1185">Reference proteome</keyword>
<dbReference type="PANTHER" id="PTHR31573">
    <property type="entry name" value="ALPHA-KETOGLUTARATE-DEPENDENT DIOXYGENASE ALKB HOMOLOG 2"/>
    <property type="match status" value="1"/>
</dbReference>
<feature type="compositionally biased region" description="Low complexity" evidence="1">
    <location>
        <begin position="82"/>
        <end position="96"/>
    </location>
</feature>
<comment type="caution">
    <text evidence="3">The sequence shown here is derived from an EMBL/GenBank/DDBJ whole genome shotgun (WGS) entry which is preliminary data.</text>
</comment>